<feature type="compositionally biased region" description="Basic residues" evidence="7">
    <location>
        <begin position="16"/>
        <end position="31"/>
    </location>
</feature>
<dbReference type="GeneID" id="106806856"/>
<dbReference type="EC" id="2.1.1.-" evidence="6"/>
<comment type="similarity">
    <text evidence="1 6">Belongs to the methyltransferase superfamily.</text>
</comment>
<dbReference type="SUPFAM" id="SSF53335">
    <property type="entry name" value="S-adenosyl-L-methionine-dependent methyltransferases"/>
    <property type="match status" value="1"/>
</dbReference>
<dbReference type="GO" id="GO:0008168">
    <property type="term" value="F:methyltransferase activity"/>
    <property type="evidence" value="ECO:0007669"/>
    <property type="project" value="UniProtKB-KW"/>
</dbReference>
<reference evidence="10" key="1">
    <citation type="submission" date="2025-08" db="UniProtKB">
        <authorList>
            <consortium name="RefSeq"/>
        </authorList>
    </citation>
    <scope>IDENTIFICATION</scope>
</reference>
<keyword evidence="4 5" id="KW-0949">S-adenosyl-L-methionine</keyword>
<dbReference type="InterPro" id="IPR039772">
    <property type="entry name" value="Bin3-like"/>
</dbReference>
<evidence type="ECO:0000256" key="6">
    <source>
        <dbReference type="RuleBase" id="RU367087"/>
    </source>
</evidence>
<organism evidence="9 10">
    <name type="scientific">Priapulus caudatus</name>
    <name type="common">Priapulid worm</name>
    <dbReference type="NCBI Taxonomy" id="37621"/>
    <lineage>
        <taxon>Eukaryota</taxon>
        <taxon>Metazoa</taxon>
        <taxon>Ecdysozoa</taxon>
        <taxon>Scalidophora</taxon>
        <taxon>Priapulida</taxon>
        <taxon>Priapulimorpha</taxon>
        <taxon>Priapulimorphida</taxon>
        <taxon>Priapulidae</taxon>
        <taxon>Priapulus</taxon>
    </lineage>
</organism>
<feature type="compositionally biased region" description="Basic residues" evidence="7">
    <location>
        <begin position="143"/>
        <end position="154"/>
    </location>
</feature>
<evidence type="ECO:0000256" key="3">
    <source>
        <dbReference type="ARBA" id="ARBA00022679"/>
    </source>
</evidence>
<dbReference type="PROSITE" id="PS51515">
    <property type="entry name" value="BIN3_SAM"/>
    <property type="match status" value="1"/>
</dbReference>
<dbReference type="Pfam" id="PF13847">
    <property type="entry name" value="Methyltransf_31"/>
    <property type="match status" value="1"/>
</dbReference>
<feature type="non-terminal residue" evidence="10">
    <location>
        <position position="509"/>
    </location>
</feature>
<feature type="compositionally biased region" description="Polar residues" evidence="7">
    <location>
        <begin position="238"/>
        <end position="248"/>
    </location>
</feature>
<evidence type="ECO:0000256" key="1">
    <source>
        <dbReference type="ARBA" id="ARBA00008361"/>
    </source>
</evidence>
<feature type="compositionally biased region" description="Low complexity" evidence="7">
    <location>
        <begin position="170"/>
        <end position="183"/>
    </location>
</feature>
<feature type="compositionally biased region" description="Polar residues" evidence="7">
    <location>
        <begin position="41"/>
        <end position="54"/>
    </location>
</feature>
<sequence length="509" mass="57218">MDTLSSHDLCSDAHVPHRKHKKKKKKQKRNHNVNVEVSYEISDNPSTTSKTTNEYVKKKRGDDSSVTPPVSNSKTKKHKKHKRNTKIGGCEGPKHKRKKLNESRNDSECEADHKNNESIPVQQTKESVIESDSVVATGISFSSKKKKSSKRKQNKRDPKLSDDEKNCDINVDSSNVNGSSSTVESRRLVEATKTPNASSTSREGDAELETTPPKSTTRAVEIHCTPTATPDAARPIPTSHNPNVSGTTRPPAAHTQREVFPYGNYVRYYGYRNPDNADHRFDVLRHEWFRDKDVLDIGCNTGHLTLLVAKEMKPRKIIGIDIDGQLIKIAQKNVRHYLPSSRKGSTFPVSFPMSYGLVGNVSAQPGSVTEFPNNVLFVKGNYVLDSDVLLEMQKPQFDTVLFLSTSKWIQLNWGDSGLKRTFRRMLAQLRPGGHLIMEAQPWNSYHKSKKINETIAKNYHGITLKPEEFPEYLLSSEVGFASCEHLDTPYNQSKGFQRAALPTNKSEDP</sequence>
<evidence type="ECO:0000256" key="7">
    <source>
        <dbReference type="SAM" id="MobiDB-lite"/>
    </source>
</evidence>
<evidence type="ECO:0000256" key="5">
    <source>
        <dbReference type="PROSITE-ProRule" id="PRU00848"/>
    </source>
</evidence>
<feature type="compositionally biased region" description="Polar residues" evidence="7">
    <location>
        <begin position="117"/>
        <end position="126"/>
    </location>
</feature>
<dbReference type="InterPro" id="IPR010675">
    <property type="entry name" value="Bin3_C"/>
</dbReference>
<feature type="region of interest" description="Disordered" evidence="7">
    <location>
        <begin position="1"/>
        <end position="254"/>
    </location>
</feature>
<dbReference type="InterPro" id="IPR029063">
    <property type="entry name" value="SAM-dependent_MTases_sf"/>
</dbReference>
<name>A0ABM1DX05_PRICU</name>
<feature type="compositionally biased region" description="Basic and acidic residues" evidence="7">
    <location>
        <begin position="155"/>
        <end position="167"/>
    </location>
</feature>
<keyword evidence="2 6" id="KW-0489">Methyltransferase</keyword>
<feature type="compositionally biased region" description="Basic residues" evidence="7">
    <location>
        <begin position="74"/>
        <end position="85"/>
    </location>
</feature>
<protein>
    <recommendedName>
        <fullName evidence="6">RNA methyltransferase</fullName>
        <ecNumber evidence="6">2.1.1.-</ecNumber>
    </recommendedName>
</protein>
<accession>A0ABM1DX05</accession>
<feature type="compositionally biased region" description="Basic and acidic residues" evidence="7">
    <location>
        <begin position="100"/>
        <end position="116"/>
    </location>
</feature>
<evidence type="ECO:0000313" key="10">
    <source>
        <dbReference type="RefSeq" id="XP_014664476.1"/>
    </source>
</evidence>
<proteinExistence type="inferred from homology"/>
<evidence type="ECO:0000256" key="4">
    <source>
        <dbReference type="ARBA" id="ARBA00022691"/>
    </source>
</evidence>
<dbReference type="PANTHER" id="PTHR12315">
    <property type="entry name" value="BICOID-INTERACTING PROTEIN RELATED"/>
    <property type="match status" value="1"/>
</dbReference>
<dbReference type="PANTHER" id="PTHR12315:SF0">
    <property type="entry name" value="7SK SNRNA METHYLPHOSPHATE CAPPING ENZYME"/>
    <property type="match status" value="1"/>
</dbReference>
<dbReference type="RefSeq" id="XP_014664476.1">
    <property type="nucleotide sequence ID" value="XM_014808990.1"/>
</dbReference>
<dbReference type="Pfam" id="PF06859">
    <property type="entry name" value="Bin3"/>
    <property type="match status" value="1"/>
</dbReference>
<dbReference type="Gene3D" id="3.40.50.150">
    <property type="entry name" value="Vaccinia Virus protein VP39"/>
    <property type="match status" value="1"/>
</dbReference>
<dbReference type="CDD" id="cd02440">
    <property type="entry name" value="AdoMet_MTases"/>
    <property type="match status" value="1"/>
</dbReference>
<evidence type="ECO:0000256" key="2">
    <source>
        <dbReference type="ARBA" id="ARBA00022603"/>
    </source>
</evidence>
<dbReference type="Proteomes" id="UP000695022">
    <property type="component" value="Unplaced"/>
</dbReference>
<dbReference type="InterPro" id="IPR024160">
    <property type="entry name" value="BIN3_SAM-bd_dom"/>
</dbReference>
<keyword evidence="9" id="KW-1185">Reference proteome</keyword>
<gene>
    <name evidence="10" type="primary">LOC106806856</name>
</gene>
<dbReference type="InterPro" id="IPR025714">
    <property type="entry name" value="Methyltranfer_dom"/>
</dbReference>
<evidence type="ECO:0000313" key="9">
    <source>
        <dbReference type="Proteomes" id="UP000695022"/>
    </source>
</evidence>
<keyword evidence="3 6" id="KW-0808">Transferase</keyword>
<evidence type="ECO:0000259" key="8">
    <source>
        <dbReference type="PROSITE" id="PS51515"/>
    </source>
</evidence>
<dbReference type="GO" id="GO:0032259">
    <property type="term" value="P:methylation"/>
    <property type="evidence" value="ECO:0007669"/>
    <property type="project" value="UniProtKB-KW"/>
</dbReference>
<feature type="domain" description="Bin3-type SAM" evidence="8">
    <location>
        <begin position="278"/>
        <end position="508"/>
    </location>
</feature>